<name>A0A146KFZ2_9EUKA</name>
<protein>
    <submittedName>
        <fullName evidence="1">Uncharacterized protein</fullName>
    </submittedName>
</protein>
<organism evidence="1">
    <name type="scientific">Trepomonas sp. PC1</name>
    <dbReference type="NCBI Taxonomy" id="1076344"/>
    <lineage>
        <taxon>Eukaryota</taxon>
        <taxon>Metamonada</taxon>
        <taxon>Diplomonadida</taxon>
        <taxon>Hexamitidae</taxon>
        <taxon>Hexamitinae</taxon>
        <taxon>Trepomonas</taxon>
    </lineage>
</organism>
<evidence type="ECO:0000313" key="1">
    <source>
        <dbReference type="EMBL" id="JAP95632.1"/>
    </source>
</evidence>
<gene>
    <name evidence="1" type="ORF">TPC1_11308</name>
</gene>
<reference evidence="1" key="1">
    <citation type="submission" date="2015-07" db="EMBL/GenBank/DDBJ databases">
        <title>Adaptation to a free-living lifestyle via gene acquisitions in the diplomonad Trepomonas sp. PC1.</title>
        <authorList>
            <person name="Xu F."/>
            <person name="Jerlstrom-Hultqvist J."/>
            <person name="Kolisko M."/>
            <person name="Simpson A.G.B."/>
            <person name="Roger A.J."/>
            <person name="Svard S.G."/>
            <person name="Andersson J.O."/>
        </authorList>
    </citation>
    <scope>NUCLEOTIDE SEQUENCE</scope>
    <source>
        <strain evidence="1">PC1</strain>
    </source>
</reference>
<proteinExistence type="predicted"/>
<sequence>RLNDTIMLNKQNIGLDYIPEYYTNCILQFIAGSLPITKSILTTQKRQFMDPVTQEHQQYEGIFELMYKEPEKYTSLFKLPKCKQTIRIAEICYEIFTKLLQSSQGLKLLQHSKVLQTIKNILLERSQIDNQTNCNCIKD</sequence>
<feature type="non-terminal residue" evidence="1">
    <location>
        <position position="139"/>
    </location>
</feature>
<accession>A0A146KFZ2</accession>
<dbReference type="AlphaFoldDB" id="A0A146KFZ2"/>
<feature type="non-terminal residue" evidence="1">
    <location>
        <position position="1"/>
    </location>
</feature>
<dbReference type="EMBL" id="GDID01000974">
    <property type="protein sequence ID" value="JAP95632.1"/>
    <property type="molecule type" value="Transcribed_RNA"/>
</dbReference>